<dbReference type="WBParaSite" id="nRc.2.0.1.t14772-RA">
    <property type="protein sequence ID" value="nRc.2.0.1.t14772-RA"/>
    <property type="gene ID" value="nRc.2.0.1.g14772"/>
</dbReference>
<proteinExistence type="predicted"/>
<evidence type="ECO:0000313" key="1">
    <source>
        <dbReference type="Proteomes" id="UP000887565"/>
    </source>
</evidence>
<accession>A0A915IKR3</accession>
<keyword evidence="1" id="KW-1185">Reference proteome</keyword>
<organism evidence="1 2">
    <name type="scientific">Romanomermis culicivorax</name>
    <name type="common">Nematode worm</name>
    <dbReference type="NCBI Taxonomy" id="13658"/>
    <lineage>
        <taxon>Eukaryota</taxon>
        <taxon>Metazoa</taxon>
        <taxon>Ecdysozoa</taxon>
        <taxon>Nematoda</taxon>
        <taxon>Enoplea</taxon>
        <taxon>Dorylaimia</taxon>
        <taxon>Mermithida</taxon>
        <taxon>Mermithoidea</taxon>
        <taxon>Mermithidae</taxon>
        <taxon>Romanomermis</taxon>
    </lineage>
</organism>
<dbReference type="Proteomes" id="UP000887565">
    <property type="component" value="Unplaced"/>
</dbReference>
<reference evidence="2" key="1">
    <citation type="submission" date="2022-11" db="UniProtKB">
        <authorList>
            <consortium name="WormBaseParasite"/>
        </authorList>
    </citation>
    <scope>IDENTIFICATION</scope>
</reference>
<name>A0A915IKR3_ROMCU</name>
<sequence length="31" mass="3505">MDFDEENNKEPLATVVNWSKEHGVSDAVKSK</sequence>
<evidence type="ECO:0000313" key="2">
    <source>
        <dbReference type="WBParaSite" id="nRc.2.0.1.t14772-RA"/>
    </source>
</evidence>
<dbReference type="AlphaFoldDB" id="A0A915IKR3"/>
<protein>
    <submittedName>
        <fullName evidence="2">Uncharacterized protein</fullName>
    </submittedName>
</protein>